<organism evidence="1">
    <name type="scientific">Symploca sp. SIO1C4</name>
    <dbReference type="NCBI Taxonomy" id="2607765"/>
    <lineage>
        <taxon>Bacteria</taxon>
        <taxon>Bacillati</taxon>
        <taxon>Cyanobacteriota</taxon>
        <taxon>Cyanophyceae</taxon>
        <taxon>Coleofasciculales</taxon>
        <taxon>Coleofasciculaceae</taxon>
        <taxon>Symploca</taxon>
    </lineage>
</organism>
<reference evidence="1" key="1">
    <citation type="submission" date="2019-11" db="EMBL/GenBank/DDBJ databases">
        <title>Genomic insights into an expanded diversity of filamentous marine cyanobacteria reveals the extraordinary biosynthetic potential of Moorea and Okeania.</title>
        <authorList>
            <person name="Ferreira Leao T."/>
            <person name="Wang M."/>
            <person name="Moss N."/>
            <person name="Da Silva R."/>
            <person name="Sanders J."/>
            <person name="Nurk S."/>
            <person name="Gurevich A."/>
            <person name="Humphrey G."/>
            <person name="Reher R."/>
            <person name="Zhu Q."/>
            <person name="Belda-Ferre P."/>
            <person name="Glukhov E."/>
            <person name="Rex R."/>
            <person name="Dorrestein P.C."/>
            <person name="Knight R."/>
            <person name="Pevzner P."/>
            <person name="Gerwick W.H."/>
            <person name="Gerwick L."/>
        </authorList>
    </citation>
    <scope>NUCLEOTIDE SEQUENCE</scope>
    <source>
        <strain evidence="1">SIO1C4</strain>
    </source>
</reference>
<dbReference type="AlphaFoldDB" id="A0A6B3NSB3"/>
<sequence>SIELPYPKSRLIFTPTNPTQTNAISILKFSINPESQVNQLNYNSQPSQLSFCLQSAREKLESCLFPDSLLDNYLPSQAATVGSLELQLGQQPLTVSLAMFNLPELGIQSDIYDLQELSFQFIPEIDELQLTTLSPTRLLIDLPNLSKTGNSQTEKPPQWFWGDIDVKDVSFSKFQITENVNDELKTSTIISGEVRMKNKTLKLQDNQFLIVFSDKPGIRKLRYIQIKTKPTQGLQTLISGESEGIAVGLYPEFPVESIKPSWLSKNLSQEGINALLAFIAALTGVLLPSLFPETPKQP</sequence>
<protein>
    <submittedName>
        <fullName evidence="1">Uncharacterized protein</fullName>
    </submittedName>
</protein>
<comment type="caution">
    <text evidence="1">The sequence shown here is derived from an EMBL/GenBank/DDBJ whole genome shotgun (WGS) entry which is preliminary data.</text>
</comment>
<name>A0A6B3NSB3_9CYAN</name>
<evidence type="ECO:0000313" key="1">
    <source>
        <dbReference type="EMBL" id="NER32098.1"/>
    </source>
</evidence>
<feature type="non-terminal residue" evidence="1">
    <location>
        <position position="1"/>
    </location>
</feature>
<proteinExistence type="predicted"/>
<accession>A0A6B3NSB3</accession>
<gene>
    <name evidence="1" type="ORF">F6J89_31970</name>
</gene>
<dbReference type="EMBL" id="JAAHFQ010001065">
    <property type="protein sequence ID" value="NER32098.1"/>
    <property type="molecule type" value="Genomic_DNA"/>
</dbReference>